<feature type="chain" id="PRO_5011701538" evidence="4">
    <location>
        <begin position="20"/>
        <end position="1249"/>
    </location>
</feature>
<evidence type="ECO:0000259" key="5">
    <source>
        <dbReference type="Pfam" id="PF18962"/>
    </source>
</evidence>
<dbReference type="EMBL" id="FNEZ01000009">
    <property type="protein sequence ID" value="SDK59904.1"/>
    <property type="molecule type" value="Genomic_DNA"/>
</dbReference>
<sequence length="1249" mass="137647">MRKFYFVVLACLLSHYGNAQVIPFTDLALKNLLLHSMCVDTNDDGIPDATLDFNNDNEITDDESNLIRNLYLDGPITSINDLLFYFSQMQVLSIKNTAIKRIDLGDFNLLRDVKINNNTQLVALYLYNSSIEKLDVSNNNLKTFRILTSPYLTEVNCSNNALTTLNIKDQSYLAKFDCSNNQLKTLTLRNFNSLTDLNCSNNNLLKMFVTKTNETEFVNLDFSNNTTLSSICCFDWDVALFQQKATQYGLSGIAINTNCNYDPEPCVDGAICFTDDVFKYYMVNYAGLDANVDGEIQYTEAAALTEMNLGGRPNNMEGLQYFTGVENLTMFDISNCYSIDLRTMSQLKTLKVENNIVNDLNINNLTNLQTIEINGTSNFSYLYSDGLTSLTSIRCRNNRILRLFSFPGAVNLLTVECSGNPFLQRINLPDATGLTSLKAGGNILTTITLGATTSLKELDFNSNKMTAFNFAPYTQLNNLNCASNLFSTINFTGLDQVETINCADNKVGLIDASVLPNLKNLYCSNNQILSDIFLKNNNPNADLLTFEMNNNYMLKHICADPADFPVIQASIDDTRINGIAIDGNCNCTGTCTDHIVYIPDAALKAKLVAANSDNLTAHIIGGTSYGKIDTNGDGEIQLSEAIRVGTMYVNDSHIISMEGINSFVNLSLLQCRGNTINALDVTNLYQLGNLTCSINQMASLNISGLYRLNSIDCGVNRLTGTLDLSNFEDLSDVWISGNQITTLLMKNGSIEDRFYFESVPTLRYICVDEGQADAVAAQALVNGYASCVVNSYCSFTPGGKYYTISGNSKYDLDNNGCTDADLPFDHMKINFNNGTTTSTLIANASGEYQYHLKEGNYTINPVAERPDYFNVSPTNVSLLFPEMGSPVLQDFCITANGQHPDLDITLVPVSNGMAGFVATYKLVYKNKGTNTQSGTIVLNYQNEITDFVSADPAISTLGSGSISWDFANLKPFETRSILVKIRIHAPTDPMPVTAGTIIEYAATIASAMADETPLDNTFQFRQTAVNSFDPNDKTCLEGTKISPDMAGKYVHYLIRFENTGTANAQNIVVKDLIDTEKFDINSLISNDGSHPFVTKISNGNKVEFIFENINLPFDDANNDGYVLFKIKTNPILTVDDSFSNSASIYFDYNFPIVTNTATTTIAALAVSDFKFDDYFTLFPNPAGDVLNIQSKKQTVISSVSIYNALGQLVLVNTNFQQSKTIDVSALKTGNYIIKINSDQGTSNAKFIKK</sequence>
<dbReference type="InterPro" id="IPR032675">
    <property type="entry name" value="LRR_dom_sf"/>
</dbReference>
<feature type="domain" description="Secretion system C-terminal sorting" evidence="5">
    <location>
        <begin position="1177"/>
        <end position="1247"/>
    </location>
</feature>
<evidence type="ECO:0000256" key="1">
    <source>
        <dbReference type="ARBA" id="ARBA00022614"/>
    </source>
</evidence>
<dbReference type="InterPro" id="IPR055353">
    <property type="entry name" value="DUF7619"/>
</dbReference>
<evidence type="ECO:0000256" key="4">
    <source>
        <dbReference type="SAM" id="SignalP"/>
    </source>
</evidence>
<keyword evidence="3" id="KW-0677">Repeat</keyword>
<dbReference type="InterPro" id="IPR052574">
    <property type="entry name" value="CDIRP"/>
</dbReference>
<dbReference type="GO" id="GO:0035591">
    <property type="term" value="F:signaling adaptor activity"/>
    <property type="evidence" value="ECO:0007669"/>
    <property type="project" value="TreeGrafter"/>
</dbReference>
<evidence type="ECO:0000256" key="3">
    <source>
        <dbReference type="ARBA" id="ARBA00022737"/>
    </source>
</evidence>
<evidence type="ECO:0000259" key="6">
    <source>
        <dbReference type="Pfam" id="PF24595"/>
    </source>
</evidence>
<dbReference type="Gene3D" id="3.80.10.10">
    <property type="entry name" value="Ribonuclease Inhibitor"/>
    <property type="match status" value="3"/>
</dbReference>
<dbReference type="SUPFAM" id="SSF52058">
    <property type="entry name" value="L domain-like"/>
    <property type="match status" value="2"/>
</dbReference>
<keyword evidence="1" id="KW-0433">Leucine-rich repeat</keyword>
<gene>
    <name evidence="7" type="ORF">SAMN04487935_3734</name>
</gene>
<name>A0A1G9D849_9FLAO</name>
<evidence type="ECO:0000313" key="8">
    <source>
        <dbReference type="Proteomes" id="UP000199580"/>
    </source>
</evidence>
<dbReference type="PANTHER" id="PTHR47566:SF1">
    <property type="entry name" value="PROTEIN NUD1"/>
    <property type="match status" value="1"/>
</dbReference>
<feature type="domain" description="DUF7619" evidence="6">
    <location>
        <begin position="1029"/>
        <end position="1160"/>
    </location>
</feature>
<dbReference type="NCBIfam" id="TIGR04183">
    <property type="entry name" value="Por_Secre_tail"/>
    <property type="match status" value="1"/>
</dbReference>
<organism evidence="7 8">
    <name type="scientific">Flavobacterium noncentrifugens</name>
    <dbReference type="NCBI Taxonomy" id="1128970"/>
    <lineage>
        <taxon>Bacteria</taxon>
        <taxon>Pseudomonadati</taxon>
        <taxon>Bacteroidota</taxon>
        <taxon>Flavobacteriia</taxon>
        <taxon>Flavobacteriales</taxon>
        <taxon>Flavobacteriaceae</taxon>
        <taxon>Flavobacterium</taxon>
    </lineage>
</organism>
<protein>
    <submittedName>
        <fullName evidence="7">Conserved repeat domain-containing protein/Por secretion system C-terminal sorting domain-containing protein</fullName>
    </submittedName>
</protein>
<dbReference type="STRING" id="1128970.SAMN04487935_3734"/>
<dbReference type="AlphaFoldDB" id="A0A1G9D849"/>
<dbReference type="Pfam" id="PF18962">
    <property type="entry name" value="Por_Secre_tail"/>
    <property type="match status" value="1"/>
</dbReference>
<evidence type="ECO:0000313" key="7">
    <source>
        <dbReference type="EMBL" id="SDK59904.1"/>
    </source>
</evidence>
<proteinExistence type="predicted"/>
<dbReference type="SUPFAM" id="SSF52075">
    <property type="entry name" value="Outer arm dynein light chain 1"/>
    <property type="match status" value="1"/>
</dbReference>
<dbReference type="Proteomes" id="UP000199580">
    <property type="component" value="Unassembled WGS sequence"/>
</dbReference>
<feature type="signal peptide" evidence="4">
    <location>
        <begin position="1"/>
        <end position="19"/>
    </location>
</feature>
<dbReference type="InterPro" id="IPR026444">
    <property type="entry name" value="Secre_tail"/>
</dbReference>
<reference evidence="7 8" key="1">
    <citation type="submission" date="2016-10" db="EMBL/GenBank/DDBJ databases">
        <authorList>
            <person name="de Groot N.N."/>
        </authorList>
    </citation>
    <scope>NUCLEOTIDE SEQUENCE [LARGE SCALE GENOMIC DNA]</scope>
    <source>
        <strain evidence="7 8">CGMCC 1.10076</strain>
    </source>
</reference>
<keyword evidence="8" id="KW-1185">Reference proteome</keyword>
<dbReference type="PANTHER" id="PTHR47566">
    <property type="match status" value="1"/>
</dbReference>
<dbReference type="Pfam" id="PF24595">
    <property type="entry name" value="DUF7619"/>
    <property type="match status" value="1"/>
</dbReference>
<evidence type="ECO:0000256" key="2">
    <source>
        <dbReference type="ARBA" id="ARBA00022729"/>
    </source>
</evidence>
<keyword evidence="2 4" id="KW-0732">Signal</keyword>
<accession>A0A1G9D849</accession>
<dbReference type="RefSeq" id="WP_245699507.1">
    <property type="nucleotide sequence ID" value="NZ_BKAI01000017.1"/>
</dbReference>